<feature type="domain" description="Major facilitator superfamily (MFS) profile" evidence="8">
    <location>
        <begin position="38"/>
        <end position="494"/>
    </location>
</feature>
<dbReference type="Pfam" id="PF07690">
    <property type="entry name" value="MFS_1"/>
    <property type="match status" value="2"/>
</dbReference>
<feature type="transmembrane region" description="Helical" evidence="7">
    <location>
        <begin position="223"/>
        <end position="243"/>
    </location>
</feature>
<dbReference type="PANTHER" id="PTHR42718">
    <property type="entry name" value="MAJOR FACILITATOR SUPERFAMILY MULTIDRUG TRANSPORTER MFSC"/>
    <property type="match status" value="1"/>
</dbReference>
<dbReference type="Gene3D" id="1.20.1250.20">
    <property type="entry name" value="MFS general substrate transporter like domains"/>
    <property type="match status" value="1"/>
</dbReference>
<dbReference type="Gene3D" id="1.20.1720.10">
    <property type="entry name" value="Multidrug resistance protein D"/>
    <property type="match status" value="1"/>
</dbReference>
<protein>
    <submittedName>
        <fullName evidence="9">Putative transmembrane efflux protein</fullName>
    </submittedName>
</protein>
<evidence type="ECO:0000256" key="3">
    <source>
        <dbReference type="ARBA" id="ARBA00022475"/>
    </source>
</evidence>
<evidence type="ECO:0000313" key="9">
    <source>
        <dbReference type="EMBL" id="CCH72185.1"/>
    </source>
</evidence>
<evidence type="ECO:0000256" key="6">
    <source>
        <dbReference type="ARBA" id="ARBA00023136"/>
    </source>
</evidence>
<dbReference type="STRING" id="1193182.BN11_1420011"/>
<keyword evidence="4 7" id="KW-0812">Transmembrane</keyword>
<dbReference type="Proteomes" id="UP000035763">
    <property type="component" value="Unassembled WGS sequence"/>
</dbReference>
<feature type="transmembrane region" description="Helical" evidence="7">
    <location>
        <begin position="37"/>
        <end position="60"/>
    </location>
</feature>
<name>W6JUK6_9MICO</name>
<keyword evidence="2" id="KW-0813">Transport</keyword>
<keyword evidence="10" id="KW-1185">Reference proteome</keyword>
<feature type="transmembrane region" description="Helical" evidence="7">
    <location>
        <begin position="137"/>
        <end position="155"/>
    </location>
</feature>
<dbReference type="SUPFAM" id="SSF103473">
    <property type="entry name" value="MFS general substrate transporter"/>
    <property type="match status" value="1"/>
</dbReference>
<sequence length="503" mass="51808">MAGSLRSVVDMDTATMTRSTTLTSRPRPAITGRARTLALVSLLLASAMELIDVTIVNVALPTIERSLGASGAMLQWVVAAYPLAFGISLITGARLGDRFGRRRLFLVGLVAFTLASAACGLAPSAAALVGFRAVQGIAAAAMVPQVLTSIQVMYAPHERGKAMAAFSALAGLAAVVGPIMGSVLTETAGWRWVFLVNVPVGVLALVAALRFVPESRAAHANRVDFRGVAVLSAGLLALLYPLVMGHELGWPTWTYAVMAAGAVILAAFVAAEARHERAGDEPLVATSLYRDRAFSGGSLVGGLLFIAGTGYFLAGTIYFQAGLGWSVLKAGLVNIPFALICTVTAGAGAAVLMARIGRRVLSLGAVVMAVGAVVMWLTVRDATPATSFWAFVPAICLIGAGFGFVVSSTAPLALGQVPDRQAGSASGQFNTTGQLANAVGAAVMGTLFFEVAGRQHTHAPAEIFRPAFLVVLTVMAALLLLVAVATTVIPADAHEHADPDAGH</sequence>
<evidence type="ECO:0000256" key="4">
    <source>
        <dbReference type="ARBA" id="ARBA00022692"/>
    </source>
</evidence>
<proteinExistence type="predicted"/>
<keyword evidence="5 7" id="KW-1133">Transmembrane helix</keyword>
<feature type="transmembrane region" description="Helical" evidence="7">
    <location>
        <begin position="294"/>
        <end position="319"/>
    </location>
</feature>
<evidence type="ECO:0000256" key="1">
    <source>
        <dbReference type="ARBA" id="ARBA00004651"/>
    </source>
</evidence>
<keyword evidence="6 7" id="KW-0472">Membrane</keyword>
<comment type="subcellular location">
    <subcellularLocation>
        <location evidence="1">Cell membrane</location>
        <topology evidence="1">Multi-pass membrane protein</topology>
    </subcellularLocation>
</comment>
<feature type="transmembrane region" description="Helical" evidence="7">
    <location>
        <begin position="391"/>
        <end position="414"/>
    </location>
</feature>
<accession>W6JUK6</accession>
<dbReference type="NCBIfam" id="TIGR00711">
    <property type="entry name" value="efflux_EmrB"/>
    <property type="match status" value="1"/>
</dbReference>
<dbReference type="AlphaFoldDB" id="W6JUK6"/>
<feature type="transmembrane region" description="Helical" evidence="7">
    <location>
        <begin position="331"/>
        <end position="353"/>
    </location>
</feature>
<evidence type="ECO:0000259" key="8">
    <source>
        <dbReference type="PROSITE" id="PS50850"/>
    </source>
</evidence>
<feature type="transmembrane region" description="Helical" evidence="7">
    <location>
        <begin position="360"/>
        <end position="379"/>
    </location>
</feature>
<feature type="transmembrane region" description="Helical" evidence="7">
    <location>
        <begin position="104"/>
        <end position="131"/>
    </location>
</feature>
<dbReference type="GO" id="GO:0022857">
    <property type="term" value="F:transmembrane transporter activity"/>
    <property type="evidence" value="ECO:0007669"/>
    <property type="project" value="InterPro"/>
</dbReference>
<dbReference type="PRINTS" id="PR01036">
    <property type="entry name" value="TCRTETB"/>
</dbReference>
<comment type="caution">
    <text evidence="9">The sequence shown here is derived from an EMBL/GenBank/DDBJ whole genome shotgun (WGS) entry which is preliminary data.</text>
</comment>
<feature type="transmembrane region" description="Helical" evidence="7">
    <location>
        <begin position="255"/>
        <end position="273"/>
    </location>
</feature>
<reference evidence="9 10" key="1">
    <citation type="journal article" date="2013" name="ISME J.">
        <title>A metabolic model for members of the genus Tetrasphaera involved in enhanced biological phosphorus removal.</title>
        <authorList>
            <person name="Kristiansen R."/>
            <person name="Nguyen H.T.T."/>
            <person name="Saunders A.M."/>
            <person name="Nielsen J.L."/>
            <person name="Wimmer R."/>
            <person name="Le V.Q."/>
            <person name="McIlroy S.J."/>
            <person name="Petrovski S."/>
            <person name="Seviour R.J."/>
            <person name="Calteau A."/>
            <person name="Nielsen K.L."/>
            <person name="Nielsen P.H."/>
        </authorList>
    </citation>
    <scope>NUCLEOTIDE SEQUENCE [LARGE SCALE GENOMIC DNA]</scope>
    <source>
        <strain evidence="9 10">Ben110</strain>
    </source>
</reference>
<dbReference type="CDD" id="cd17321">
    <property type="entry name" value="MFS_MMR_MDR_like"/>
    <property type="match status" value="1"/>
</dbReference>
<evidence type="ECO:0000256" key="5">
    <source>
        <dbReference type="ARBA" id="ARBA00022989"/>
    </source>
</evidence>
<dbReference type="InterPro" id="IPR020846">
    <property type="entry name" value="MFS_dom"/>
</dbReference>
<keyword evidence="3" id="KW-1003">Cell membrane</keyword>
<evidence type="ECO:0000313" key="10">
    <source>
        <dbReference type="Proteomes" id="UP000035763"/>
    </source>
</evidence>
<dbReference type="InterPro" id="IPR036259">
    <property type="entry name" value="MFS_trans_sf"/>
</dbReference>
<dbReference type="EMBL" id="CAJA01000049">
    <property type="protein sequence ID" value="CCH72185.1"/>
    <property type="molecule type" value="Genomic_DNA"/>
</dbReference>
<evidence type="ECO:0000256" key="7">
    <source>
        <dbReference type="SAM" id="Phobius"/>
    </source>
</evidence>
<gene>
    <name evidence="9" type="ORF">BN11_1420011</name>
</gene>
<feature type="transmembrane region" description="Helical" evidence="7">
    <location>
        <begin position="467"/>
        <end position="489"/>
    </location>
</feature>
<feature type="transmembrane region" description="Helical" evidence="7">
    <location>
        <begin position="162"/>
        <end position="184"/>
    </location>
</feature>
<dbReference type="PROSITE" id="PS50850">
    <property type="entry name" value="MFS"/>
    <property type="match status" value="1"/>
</dbReference>
<dbReference type="InterPro" id="IPR011701">
    <property type="entry name" value="MFS"/>
</dbReference>
<evidence type="ECO:0000256" key="2">
    <source>
        <dbReference type="ARBA" id="ARBA00022448"/>
    </source>
</evidence>
<feature type="transmembrane region" description="Helical" evidence="7">
    <location>
        <begin position="190"/>
        <end position="211"/>
    </location>
</feature>
<organism evidence="9 10">
    <name type="scientific">Nostocoides australiense Ben110</name>
    <dbReference type="NCBI Taxonomy" id="1193182"/>
    <lineage>
        <taxon>Bacteria</taxon>
        <taxon>Bacillati</taxon>
        <taxon>Actinomycetota</taxon>
        <taxon>Actinomycetes</taxon>
        <taxon>Micrococcales</taxon>
        <taxon>Intrasporangiaceae</taxon>
        <taxon>Nostocoides</taxon>
    </lineage>
</organism>
<feature type="transmembrane region" description="Helical" evidence="7">
    <location>
        <begin position="72"/>
        <end position="92"/>
    </location>
</feature>
<dbReference type="GO" id="GO:0005886">
    <property type="term" value="C:plasma membrane"/>
    <property type="evidence" value="ECO:0007669"/>
    <property type="project" value="UniProtKB-SubCell"/>
</dbReference>
<dbReference type="PANTHER" id="PTHR42718:SF39">
    <property type="entry name" value="ACTINORHODIN TRANSPORTER-RELATED"/>
    <property type="match status" value="1"/>
</dbReference>
<dbReference type="InterPro" id="IPR004638">
    <property type="entry name" value="EmrB-like"/>
</dbReference>